<gene>
    <name evidence="1" type="ORF">CMV30_03360</name>
</gene>
<name>A0A290QFE3_9BACT</name>
<sequence>MSEAETLYQWLMVAARDRDIETLVLILDFLEEKGPWGISIRTEVHFLRAFIRRLVDLGNADTAARDWHVVVLGIVRLKVAMLQLNSPAEYPQPEPTGNLSRQ</sequence>
<dbReference type="KEGG" id="vbh:CMV30_03360"/>
<reference evidence="1 2" key="1">
    <citation type="submission" date="2017-09" db="EMBL/GenBank/DDBJ databases">
        <title>Complete genome sequence of Verrucomicrobial strain HZ-65, isolated from freshwater.</title>
        <authorList>
            <person name="Choi A."/>
        </authorList>
    </citation>
    <scope>NUCLEOTIDE SEQUENCE [LARGE SCALE GENOMIC DNA]</scope>
    <source>
        <strain evidence="1 2">HZ-65</strain>
    </source>
</reference>
<evidence type="ECO:0000313" key="2">
    <source>
        <dbReference type="Proteomes" id="UP000217265"/>
    </source>
</evidence>
<protein>
    <submittedName>
        <fullName evidence="1">Uncharacterized protein</fullName>
    </submittedName>
</protein>
<dbReference type="Proteomes" id="UP000217265">
    <property type="component" value="Chromosome"/>
</dbReference>
<dbReference type="AlphaFoldDB" id="A0A290QFE3"/>
<proteinExistence type="predicted"/>
<evidence type="ECO:0000313" key="1">
    <source>
        <dbReference type="EMBL" id="ATC63071.1"/>
    </source>
</evidence>
<organism evidence="1 2">
    <name type="scientific">Nibricoccus aquaticus</name>
    <dbReference type="NCBI Taxonomy" id="2576891"/>
    <lineage>
        <taxon>Bacteria</taxon>
        <taxon>Pseudomonadati</taxon>
        <taxon>Verrucomicrobiota</taxon>
        <taxon>Opitutia</taxon>
        <taxon>Opitutales</taxon>
        <taxon>Opitutaceae</taxon>
        <taxon>Nibricoccus</taxon>
    </lineage>
</organism>
<dbReference type="RefSeq" id="WP_096054703.1">
    <property type="nucleotide sequence ID" value="NZ_CP023344.1"/>
</dbReference>
<keyword evidence="2" id="KW-1185">Reference proteome</keyword>
<dbReference type="EMBL" id="CP023344">
    <property type="protein sequence ID" value="ATC63071.1"/>
    <property type="molecule type" value="Genomic_DNA"/>
</dbReference>
<accession>A0A290QFE3</accession>